<accession>A0A8J3KSY8</accession>
<dbReference type="EMBL" id="BONI01000016">
    <property type="protein sequence ID" value="GIG05647.1"/>
    <property type="molecule type" value="Genomic_DNA"/>
</dbReference>
<protein>
    <recommendedName>
        <fullName evidence="3">STAS domain-containing protein</fullName>
    </recommendedName>
</protein>
<dbReference type="SUPFAM" id="SSF52091">
    <property type="entry name" value="SpoIIaa-like"/>
    <property type="match status" value="1"/>
</dbReference>
<reference evidence="1 2" key="1">
    <citation type="submission" date="2021-01" db="EMBL/GenBank/DDBJ databases">
        <title>Whole genome shotgun sequence of Catellatospora coxensis NBRC 107359.</title>
        <authorList>
            <person name="Komaki H."/>
            <person name="Tamura T."/>
        </authorList>
    </citation>
    <scope>NUCLEOTIDE SEQUENCE [LARGE SCALE GENOMIC DNA]</scope>
    <source>
        <strain evidence="1 2">NBRC 107359</strain>
    </source>
</reference>
<dbReference type="AlphaFoldDB" id="A0A8J3KSY8"/>
<organism evidence="1 2">
    <name type="scientific">Catellatospora coxensis</name>
    <dbReference type="NCBI Taxonomy" id="310354"/>
    <lineage>
        <taxon>Bacteria</taxon>
        <taxon>Bacillati</taxon>
        <taxon>Actinomycetota</taxon>
        <taxon>Actinomycetes</taxon>
        <taxon>Micromonosporales</taxon>
        <taxon>Micromonosporaceae</taxon>
        <taxon>Catellatospora</taxon>
    </lineage>
</organism>
<sequence length="105" mass="11004">MTAVGSFPYLRVGIGVGAHRLRLTVAGRLDAASAQLLTRVACDAMRRHGAAVCEVVADDVTDVDDAGAAAVQACRAEAERRGLVFSLSGGPDRLRAAVEDHTESW</sequence>
<dbReference type="Proteomes" id="UP000630887">
    <property type="component" value="Unassembled WGS sequence"/>
</dbReference>
<evidence type="ECO:0000313" key="1">
    <source>
        <dbReference type="EMBL" id="GIG05647.1"/>
    </source>
</evidence>
<proteinExistence type="predicted"/>
<gene>
    <name evidence="1" type="ORF">Cco03nite_23470</name>
</gene>
<evidence type="ECO:0000313" key="2">
    <source>
        <dbReference type="Proteomes" id="UP000630887"/>
    </source>
</evidence>
<dbReference type="InterPro" id="IPR036513">
    <property type="entry name" value="STAS_dom_sf"/>
</dbReference>
<dbReference type="Gene3D" id="3.30.750.24">
    <property type="entry name" value="STAS domain"/>
    <property type="match status" value="1"/>
</dbReference>
<dbReference type="RefSeq" id="WP_203692080.1">
    <property type="nucleotide sequence ID" value="NZ_BAAALC010000025.1"/>
</dbReference>
<evidence type="ECO:0008006" key="3">
    <source>
        <dbReference type="Google" id="ProtNLM"/>
    </source>
</evidence>
<comment type="caution">
    <text evidence="1">The sequence shown here is derived from an EMBL/GenBank/DDBJ whole genome shotgun (WGS) entry which is preliminary data.</text>
</comment>
<keyword evidence="2" id="KW-1185">Reference proteome</keyword>
<name>A0A8J3KSY8_9ACTN</name>